<gene>
    <name evidence="4" type="ORF">PPYR_06780</name>
</gene>
<feature type="repeat" description="ANK" evidence="3">
    <location>
        <begin position="1728"/>
        <end position="1760"/>
    </location>
</feature>
<dbReference type="PANTHER" id="PTHR24198">
    <property type="entry name" value="ANKYRIN REPEAT AND PROTEIN KINASE DOMAIN-CONTAINING PROTEIN"/>
    <property type="match status" value="1"/>
</dbReference>
<feature type="repeat" description="ANK" evidence="3">
    <location>
        <begin position="1562"/>
        <end position="1594"/>
    </location>
</feature>
<feature type="repeat" description="ANK" evidence="3">
    <location>
        <begin position="1332"/>
        <end position="1364"/>
    </location>
</feature>
<dbReference type="SMART" id="SM00248">
    <property type="entry name" value="ANK"/>
    <property type="match status" value="26"/>
</dbReference>
<dbReference type="InterPro" id="IPR002110">
    <property type="entry name" value="Ankyrin_rpt"/>
</dbReference>
<evidence type="ECO:0000256" key="1">
    <source>
        <dbReference type="ARBA" id="ARBA00022737"/>
    </source>
</evidence>
<feature type="repeat" description="ANK" evidence="3">
    <location>
        <begin position="1496"/>
        <end position="1528"/>
    </location>
</feature>
<keyword evidence="2 3" id="KW-0040">ANK repeat</keyword>
<dbReference type="InParanoid" id="A0A5N4ANJ1"/>
<name>A0A5N4ANJ1_PHOPY</name>
<feature type="repeat" description="ANK" evidence="3">
    <location>
        <begin position="1943"/>
        <end position="1975"/>
    </location>
</feature>
<dbReference type="SUPFAM" id="SSF48403">
    <property type="entry name" value="Ankyrin repeat"/>
    <property type="match status" value="3"/>
</dbReference>
<proteinExistence type="predicted"/>
<dbReference type="Pfam" id="PF00023">
    <property type="entry name" value="Ank"/>
    <property type="match status" value="2"/>
</dbReference>
<evidence type="ECO:0000313" key="4">
    <source>
        <dbReference type="EMBL" id="KAB0798900.1"/>
    </source>
</evidence>
<dbReference type="PROSITE" id="PS50088">
    <property type="entry name" value="ANK_REPEAT"/>
    <property type="match status" value="16"/>
</dbReference>
<feature type="repeat" description="ANK" evidence="3">
    <location>
        <begin position="1793"/>
        <end position="1825"/>
    </location>
</feature>
<dbReference type="PRINTS" id="PR01415">
    <property type="entry name" value="ANKYRIN"/>
</dbReference>
<feature type="repeat" description="ANK" evidence="3">
    <location>
        <begin position="1529"/>
        <end position="1561"/>
    </location>
</feature>
<sequence>MEDIPETFDNRPGTVDVGKDYEIKIAVLLSLRCINNTKIRNFWLIGNADKCGAFDDIILSIENQDCNIITYFIQLKHVMKPKALKRRELVTYKPKNKDFYLPKYYNTVKSIKQQMDAENNSKSDVMKYLDRHRNSMVYILFTTRDSCKGDHLININKGSSAENTLLLYECVNTDGEILSFNYENLNLEIEDEYRQWMDNFYLFTKQVHIKKVDAIIQDYIRKLIHPVELAKHVMDELYQKLMLLVSQWAKGELGGFYPLNKNIILNVLFECLTKSYMWNFGGNNPNTVELRSDDFFRISNSAVTVIHSDDVVKQFLVSHIYRIIEQYSEVNEHKVLWKRHPEKISKSIFRVTGRYKKITKEAAYEFLWKIKELPLLLEVKTMEDCKILFQLLGIFPEMFKVIVLAESVEHIDEKLQICSSLHHLSEGDRNFVLNYPVKLQNRPFVKLSSFVNPENFHLVTIKDIVYIFMDKFNIGGDPPSIPEIFIKQTTEPVLLRSEVLKEVSAEKFVIYCLHIGDMNVFLGKLGISLENDDILTWQPNCTNNIAKNHQIILVPDSSEILNVINMTNSTTHLLILTCKDKLEWINTFGSYQNIASYRKDIKMEDFKNYTRPMHDDFLKKMAPKINIISADPGTGKSTMLAFIANTAPTDRWILLINLIDHINYYKDYDASRNHVEYFATHCINNPLSRLIFDVHLATKKLMILFDGFDEIPFNVHKKVVKMIRDCEQLGCVVYLTTRTNMQAFLEKSFQTFARSVTLFSPRDQFEYMKRYFTQHCSDTTDTAELIDTFTNNLLKATAGNLNDQDQKFTGIPLQASLLCQVFKKDCVSYLHSQVFENKHFDLIYLYKQFISEKIKIVCDKFGKGSEDLFYHYHEYRTLFAFQSIFLKEDLESLNVDQRLNQVVILLPDILHQLQKDGIVTICKETEVAFIHRTFAEYLVAKWLSKHCDDDDDNTEIAKNLIKKMFEPNFVTVRNMFDRLMAKRCPLHLAIINRQIAEIEMILERDKASLSHLDRGGRSVYHLVAGLGVYHPPCNIFSNNRSVISEMNSKDPMISVLKLLGKVECKKDRLLDYTPIDYAIASASLNLANVLCKQLESIDGCITLPALDTAHASSQLNIFKFGYLEMALVKHTTFTELKKLEQISFDKESHPIHHAIFNGRITAQLPCDTAAAPISTQSQIIQGLLEQGVHVDNPDNSGKTALHWAAIKGHLSVVNILLSYSADPNAADFNGMTILHYLSMRSDGDAEIIAALLERGADVSKRDKKYRTVLHYAYYYSTHKLSTQFLNNRIPLDDLLAVDVGGNSILHFAAYKGDEDIVQQLIALGVDVNITDAFQTPLHCASQEGHLDVVKCLYFNNADLKIVNISGISPLMVAVLNNKIDVVKFLLSKSVFISQTDRMGRTALYHAIERNYEPIVAALLEKAKDEDFSSREYSHVIHWAVFKGNGNIIKLLLSRKVKCTVLDEYGRTPLICASTCGNTSAVQVLLNESDVLAQDSEGMNSLHWSCYNGHTDTVRILLPHMSNIELKDNKGRTALNCCGNNDNTDIADLLFARNADVNTVDNNKMTPLNWAAHIGNYEMVKWLLQRNCALAIENHCGMTALSNSVSKGHHEIVRLLLSHPFPMEVRNSAGMNGLHTAAIHGHLDIVSSFARKGANLEATSSNCNRTALIYAAQFGHTSIVHYLINQKVQLNAADSDNMTALNWAAKRGYNGIVTLLVNNGAKKEIPNKHGETPFLSSIGNDHSDVTETLLSKGVNVHVVPNYGMPCIHQVAYLGNVKIFKMLVDKFAVDFKDTMGKTTLMHAAINGHNDLISILLEKGASICAQDDYGMTALHWACYDGYVSTVELLLSKGNSADLMDHFILKEFLCRKLNCTSVHQYNKRNFLIPLPRCGFNSGLQVVIPWILRFPNPTHGMNLLQWCCSHGYIDIVRIMLPHVLNLEEKDDYGRTALICCCQNGYTDIARILLSRGADVNTLDENEMTPLNWAAHNGHHKTVKLLLQSNCMQRIKSNSGPTVMSTSFGQCDQIIARLILASSEGGARI</sequence>
<feature type="repeat" description="ANK" evidence="3">
    <location>
        <begin position="1662"/>
        <end position="1694"/>
    </location>
</feature>
<dbReference type="Gene3D" id="1.25.40.20">
    <property type="entry name" value="Ankyrin repeat-containing domain"/>
    <property type="match status" value="6"/>
</dbReference>
<feature type="repeat" description="ANK" evidence="3">
    <location>
        <begin position="1229"/>
        <end position="1263"/>
    </location>
</feature>
<feature type="repeat" description="ANK" evidence="3">
    <location>
        <begin position="1976"/>
        <end position="2008"/>
    </location>
</feature>
<dbReference type="Pfam" id="PF12796">
    <property type="entry name" value="Ank_2"/>
    <property type="match status" value="6"/>
</dbReference>
<dbReference type="EMBL" id="VVIM01000005">
    <property type="protein sequence ID" value="KAB0798900.1"/>
    <property type="molecule type" value="Genomic_DNA"/>
</dbReference>
<dbReference type="Proteomes" id="UP000327044">
    <property type="component" value="Unassembled WGS sequence"/>
</dbReference>
<feature type="repeat" description="ANK" evidence="3">
    <location>
        <begin position="1628"/>
        <end position="1660"/>
    </location>
</feature>
<feature type="repeat" description="ANK" evidence="3">
    <location>
        <begin position="1695"/>
        <end position="1727"/>
    </location>
</feature>
<evidence type="ECO:0000256" key="3">
    <source>
        <dbReference type="PROSITE-ProRule" id="PRU00023"/>
    </source>
</evidence>
<dbReference type="PANTHER" id="PTHR24198:SF165">
    <property type="entry name" value="ANKYRIN REPEAT-CONTAINING PROTEIN-RELATED"/>
    <property type="match status" value="1"/>
</dbReference>
<feature type="repeat" description="ANK" evidence="3">
    <location>
        <begin position="1826"/>
        <end position="1858"/>
    </location>
</feature>
<comment type="caution">
    <text evidence="4">The sequence shown here is derived from an EMBL/GenBank/DDBJ whole genome shotgun (WGS) entry which is preliminary data.</text>
</comment>
<protein>
    <submittedName>
        <fullName evidence="4">Uncharacterized protein</fullName>
    </submittedName>
</protein>
<dbReference type="Pfam" id="PF13637">
    <property type="entry name" value="Ank_4"/>
    <property type="match status" value="1"/>
</dbReference>
<organism evidence="4 5">
    <name type="scientific">Photinus pyralis</name>
    <name type="common">Common eastern firefly</name>
    <name type="synonym">Lampyris pyralis</name>
    <dbReference type="NCBI Taxonomy" id="7054"/>
    <lineage>
        <taxon>Eukaryota</taxon>
        <taxon>Metazoa</taxon>
        <taxon>Ecdysozoa</taxon>
        <taxon>Arthropoda</taxon>
        <taxon>Hexapoda</taxon>
        <taxon>Insecta</taxon>
        <taxon>Pterygota</taxon>
        <taxon>Neoptera</taxon>
        <taxon>Endopterygota</taxon>
        <taxon>Coleoptera</taxon>
        <taxon>Polyphaga</taxon>
        <taxon>Elateriformia</taxon>
        <taxon>Elateroidea</taxon>
        <taxon>Lampyridae</taxon>
        <taxon>Lampyrinae</taxon>
        <taxon>Photinus</taxon>
    </lineage>
</organism>
<dbReference type="PROSITE" id="PS50297">
    <property type="entry name" value="ANK_REP_REGION"/>
    <property type="match status" value="10"/>
</dbReference>
<keyword evidence="1" id="KW-0677">Repeat</keyword>
<dbReference type="InterPro" id="IPR027417">
    <property type="entry name" value="P-loop_NTPase"/>
</dbReference>
<reference evidence="4 5" key="1">
    <citation type="journal article" date="2018" name="Elife">
        <title>Firefly genomes illuminate parallel origins of bioluminescence in beetles.</title>
        <authorList>
            <person name="Fallon T.R."/>
            <person name="Lower S.E."/>
            <person name="Chang C.H."/>
            <person name="Bessho-Uehara M."/>
            <person name="Martin G.J."/>
            <person name="Bewick A.J."/>
            <person name="Behringer M."/>
            <person name="Debat H.J."/>
            <person name="Wong I."/>
            <person name="Day J.C."/>
            <person name="Suvorov A."/>
            <person name="Silva C.J."/>
            <person name="Stanger-Hall K.F."/>
            <person name="Hall D.W."/>
            <person name="Schmitz R.J."/>
            <person name="Nelson D.R."/>
            <person name="Lewis S.M."/>
            <person name="Shigenobu S."/>
            <person name="Bybee S.M."/>
            <person name="Larracuente A.M."/>
            <person name="Oba Y."/>
            <person name="Weng J.K."/>
        </authorList>
    </citation>
    <scope>NUCLEOTIDE SEQUENCE [LARGE SCALE GENOMIC DNA]</scope>
    <source>
        <strain evidence="4">1611_PpyrPB1</strain>
        <tissue evidence="4">Whole body</tissue>
    </source>
</reference>
<evidence type="ECO:0000313" key="5">
    <source>
        <dbReference type="Proteomes" id="UP000327044"/>
    </source>
</evidence>
<feature type="repeat" description="ANK" evidence="3">
    <location>
        <begin position="1365"/>
        <end position="1397"/>
    </location>
</feature>
<keyword evidence="5" id="KW-1185">Reference proteome</keyword>
<dbReference type="Gene3D" id="3.40.50.300">
    <property type="entry name" value="P-loop containing nucleotide triphosphate hydrolases"/>
    <property type="match status" value="1"/>
</dbReference>
<dbReference type="InterPro" id="IPR036770">
    <property type="entry name" value="Ankyrin_rpt-contain_sf"/>
</dbReference>
<accession>A0A5N4ANJ1</accession>
<dbReference type="SUPFAM" id="SSF52540">
    <property type="entry name" value="P-loop containing nucleoside triphosphate hydrolases"/>
    <property type="match status" value="1"/>
</dbReference>
<feature type="repeat" description="ANK" evidence="3">
    <location>
        <begin position="1196"/>
        <end position="1228"/>
    </location>
</feature>
<evidence type="ECO:0000256" key="2">
    <source>
        <dbReference type="ARBA" id="ARBA00023043"/>
    </source>
</evidence>
<feature type="repeat" description="ANK" evidence="3">
    <location>
        <begin position="1300"/>
        <end position="1332"/>
    </location>
</feature>